<reference evidence="1" key="1">
    <citation type="submission" date="2022-06" db="EMBL/GenBank/DDBJ databases">
        <authorList>
            <person name="Legras J.-L."/>
            <person name="Devillers H."/>
            <person name="Grondin C."/>
        </authorList>
    </citation>
    <scope>NUCLEOTIDE SEQUENCE</scope>
    <source>
        <strain evidence="1">CLIB 1444</strain>
    </source>
</reference>
<protein>
    <submittedName>
        <fullName evidence="1">(R,R)-butanediol dehydrogenase</fullName>
    </submittedName>
</protein>
<name>A0ACA9Y8J1_9ASCO</name>
<dbReference type="EMBL" id="CALSDN010000005">
    <property type="protein sequence ID" value="CAH6721295.1"/>
    <property type="molecule type" value="Genomic_DNA"/>
</dbReference>
<dbReference type="Proteomes" id="UP001152531">
    <property type="component" value="Unassembled WGS sequence"/>
</dbReference>
<accession>A0ACA9Y8J1</accession>
<sequence>MKAIVYHGKESLKYETDYPEPEITNENDVKIKVHYCGICGSDLKEYLSGPFFFNEPGSTNPISNLKFPMVMGHEISGEVVKVGTNVTEFTKGDKVIVEVTGSCKDKYKYFEDSPTKDKESCHPCQEGFYNCCEYLALTGLGFSDGGCAEFLVTTKEKLIKFDEDKIPMDIAALIQPLSVSWHAVEVGKFEPGQSALILGGGPIGLTTIFALKGHKAKNIVVSEPSLARRQLAEKLGVKVYDPTGKSTEQCIEDLKKMTDDGYGYHHSFDCSGVSATFQTSIKTLRIRGTATNVAVWAKKYIEYSPMETTMSEKIVTGSICFVKSDFEQVVDSIQKGDISTDELRLMISSKIKLSDGIDKGFLELIHHKERHIKILFTPMDDLATN</sequence>
<organism evidence="1 2">
    <name type="scientific">[Candida] jaroonii</name>
    <dbReference type="NCBI Taxonomy" id="467808"/>
    <lineage>
        <taxon>Eukaryota</taxon>
        <taxon>Fungi</taxon>
        <taxon>Dikarya</taxon>
        <taxon>Ascomycota</taxon>
        <taxon>Saccharomycotina</taxon>
        <taxon>Pichiomycetes</taxon>
        <taxon>Debaryomycetaceae</taxon>
        <taxon>Yamadazyma</taxon>
    </lineage>
</organism>
<comment type="caution">
    <text evidence="1">The sequence shown here is derived from an EMBL/GenBank/DDBJ whole genome shotgun (WGS) entry which is preliminary data.</text>
</comment>
<evidence type="ECO:0000313" key="2">
    <source>
        <dbReference type="Proteomes" id="UP001152531"/>
    </source>
</evidence>
<proteinExistence type="predicted"/>
<keyword evidence="2" id="KW-1185">Reference proteome</keyword>
<gene>
    <name evidence="1" type="ORF">CLIB1444_05S07910</name>
</gene>
<evidence type="ECO:0000313" key="1">
    <source>
        <dbReference type="EMBL" id="CAH6721295.1"/>
    </source>
</evidence>